<dbReference type="GO" id="GO:0008270">
    <property type="term" value="F:zinc ion binding"/>
    <property type="evidence" value="ECO:0007669"/>
    <property type="project" value="UniProtKB-KW"/>
</dbReference>
<keyword evidence="5" id="KW-0862">Zinc</keyword>
<reference evidence="13" key="2">
    <citation type="submission" date="2021-01" db="UniProtKB">
        <authorList>
            <consortium name="EnsemblMetazoa"/>
        </authorList>
    </citation>
    <scope>IDENTIFICATION</scope>
</reference>
<organism evidence="13 14">
    <name type="scientific">Strongylocentrotus purpuratus</name>
    <name type="common">Purple sea urchin</name>
    <dbReference type="NCBI Taxonomy" id="7668"/>
    <lineage>
        <taxon>Eukaryota</taxon>
        <taxon>Metazoa</taxon>
        <taxon>Echinodermata</taxon>
        <taxon>Eleutherozoa</taxon>
        <taxon>Echinozoa</taxon>
        <taxon>Echinoidea</taxon>
        <taxon>Euechinoidea</taxon>
        <taxon>Echinacea</taxon>
        <taxon>Camarodonta</taxon>
        <taxon>Echinidea</taxon>
        <taxon>Strongylocentrotidae</taxon>
        <taxon>Strongylocentrotus</taxon>
    </lineage>
</organism>
<name>A0A7M7P2T3_STRPU</name>
<evidence type="ECO:0000313" key="13">
    <source>
        <dbReference type="EnsemblMetazoa" id="XP_030845189"/>
    </source>
</evidence>
<feature type="domain" description="C2H2-type" evidence="12">
    <location>
        <begin position="412"/>
        <end position="439"/>
    </location>
</feature>
<feature type="domain" description="C2H2-type" evidence="12">
    <location>
        <begin position="232"/>
        <end position="261"/>
    </location>
</feature>
<dbReference type="GeneID" id="100890799"/>
<dbReference type="GO" id="GO:0005634">
    <property type="term" value="C:nucleus"/>
    <property type="evidence" value="ECO:0000318"/>
    <property type="project" value="GO_Central"/>
</dbReference>
<protein>
    <recommendedName>
        <fullName evidence="12">C2H2-type domain-containing protein</fullName>
    </recommendedName>
</protein>
<dbReference type="InterPro" id="IPR036236">
    <property type="entry name" value="Znf_C2H2_sf"/>
</dbReference>
<dbReference type="SMART" id="SM00355">
    <property type="entry name" value="ZnF_C2H2"/>
    <property type="match status" value="7"/>
</dbReference>
<dbReference type="PROSITE" id="PS00028">
    <property type="entry name" value="ZINC_FINGER_C2H2_1"/>
    <property type="match status" value="7"/>
</dbReference>
<evidence type="ECO:0000256" key="6">
    <source>
        <dbReference type="ARBA" id="ARBA00023015"/>
    </source>
</evidence>
<dbReference type="SUPFAM" id="SSF57667">
    <property type="entry name" value="beta-beta-alpha zinc fingers"/>
    <property type="match status" value="4"/>
</dbReference>
<dbReference type="PANTHER" id="PTHR14003">
    <property type="entry name" value="TRANSCRIPTIONAL REPRESSOR PROTEIN YY"/>
    <property type="match status" value="1"/>
</dbReference>
<keyword evidence="8" id="KW-0804">Transcription</keyword>
<feature type="domain" description="C2H2-type" evidence="12">
    <location>
        <begin position="352"/>
        <end position="381"/>
    </location>
</feature>
<dbReference type="EnsemblMetazoa" id="XM_030989329">
    <property type="protein sequence ID" value="XP_030845189"/>
    <property type="gene ID" value="LOC100890799"/>
</dbReference>
<dbReference type="AlphaFoldDB" id="A0A7M7P2T3"/>
<sequence>MEGDLDMDKEHVGSEVNSNQEVIGMLLSQASDGEDSQLQIQPDIPEDEVGGAGDHEGGSLLDDGSSLQAVQLTDGTTAIIQQKGDGSILEGQAVQLEDGTTAFIHNLSGKGFEEGQTVQLEDGSTAYIIRTNAKVDGESMQAVQLEDGTTALIQTNVTDFDQAHSAFSSEDPLDAHSLNVLDQYAAQNASEQGGALQLTTGDHDFTSPMRVTVGSVGTTMQTKVEVMSSKTFQCPHEGCGRMYTASHHLKVHERSHSGVKPFRCEHPGCEKAFATGYGLKSHTRVHTGEKPYQCVQEGCLKAFKTSGDLQKHTRTHTGERPFKCPFEGCEKAFTTSNIRKVHIRTHTGERPYICPNEGCGRAFASATNYKNHMRIHTGEKPYVCTVAGCGKRFTEYSSLYKHHVVHTHSKPYMCSSCGKNYRQISTLAMHKRQTHGEDPLIEGLEIAIGQGDRPDIVSILGAPPAKKAKSEYHIGSMNFNTQAADAANESSTQILTDSLNSAGMNQSKTIILRDANGQTRHVTMVSALNRDAALAAMKAAVGNHAMLQVVSDGSLANLSDMQLQEVMAVHGALGEEDDEEGGKPEECTAATQLSEVNTEAELVGLHT</sequence>
<feature type="domain" description="C2H2-type" evidence="12">
    <location>
        <begin position="262"/>
        <end position="291"/>
    </location>
</feature>
<dbReference type="PANTHER" id="PTHR14003:SF23">
    <property type="entry name" value="ZINC FINGER PROTEIN 143"/>
    <property type="match status" value="1"/>
</dbReference>
<dbReference type="GO" id="GO:0000981">
    <property type="term" value="F:DNA-binding transcription factor activity, RNA polymerase II-specific"/>
    <property type="evidence" value="ECO:0000318"/>
    <property type="project" value="GO_Central"/>
</dbReference>
<keyword evidence="7" id="KW-0238">DNA-binding</keyword>
<dbReference type="PROSITE" id="PS50157">
    <property type="entry name" value="ZINC_FINGER_C2H2_2"/>
    <property type="match status" value="7"/>
</dbReference>
<dbReference type="GO" id="GO:0006357">
    <property type="term" value="P:regulation of transcription by RNA polymerase II"/>
    <property type="evidence" value="ECO:0000318"/>
    <property type="project" value="GO_Central"/>
</dbReference>
<feature type="domain" description="C2H2-type" evidence="12">
    <location>
        <begin position="322"/>
        <end position="351"/>
    </location>
</feature>
<dbReference type="Proteomes" id="UP000007110">
    <property type="component" value="Unassembled WGS sequence"/>
</dbReference>
<evidence type="ECO:0000256" key="8">
    <source>
        <dbReference type="ARBA" id="ARBA00023163"/>
    </source>
</evidence>
<keyword evidence="9" id="KW-0539">Nucleus</keyword>
<evidence type="ECO:0000256" key="10">
    <source>
        <dbReference type="PROSITE-ProRule" id="PRU00042"/>
    </source>
</evidence>
<comment type="subcellular location">
    <subcellularLocation>
        <location evidence="1">Nucleus</location>
    </subcellularLocation>
</comment>
<evidence type="ECO:0000256" key="1">
    <source>
        <dbReference type="ARBA" id="ARBA00004123"/>
    </source>
</evidence>
<keyword evidence="14" id="KW-1185">Reference proteome</keyword>
<evidence type="ECO:0000313" key="14">
    <source>
        <dbReference type="Proteomes" id="UP000007110"/>
    </source>
</evidence>
<dbReference type="Gene3D" id="3.30.160.60">
    <property type="entry name" value="Classic Zinc Finger"/>
    <property type="match status" value="7"/>
</dbReference>
<feature type="domain" description="C2H2-type" evidence="12">
    <location>
        <begin position="382"/>
        <end position="411"/>
    </location>
</feature>
<dbReference type="FunFam" id="3.30.160.60:FF:000125">
    <property type="entry name" value="Putative zinc finger protein 143"/>
    <property type="match status" value="2"/>
</dbReference>
<dbReference type="RefSeq" id="XP_030845189.1">
    <property type="nucleotide sequence ID" value="XM_030989329.1"/>
</dbReference>
<evidence type="ECO:0000256" key="3">
    <source>
        <dbReference type="ARBA" id="ARBA00022737"/>
    </source>
</evidence>
<evidence type="ECO:0000256" key="5">
    <source>
        <dbReference type="ARBA" id="ARBA00022833"/>
    </source>
</evidence>
<evidence type="ECO:0000256" key="2">
    <source>
        <dbReference type="ARBA" id="ARBA00022723"/>
    </source>
</evidence>
<feature type="region of interest" description="Disordered" evidence="11">
    <location>
        <begin position="1"/>
        <end position="63"/>
    </location>
</feature>
<dbReference type="FunFam" id="3.30.160.60:FF:000007">
    <property type="entry name" value="Basic krueppel-like factor 3"/>
    <property type="match status" value="1"/>
</dbReference>
<keyword evidence="2" id="KW-0479">Metal-binding</keyword>
<dbReference type="Pfam" id="PF00096">
    <property type="entry name" value="zf-C2H2"/>
    <property type="match status" value="4"/>
</dbReference>
<dbReference type="InParanoid" id="A0A7M7P2T3"/>
<keyword evidence="4 10" id="KW-0863">Zinc-finger</keyword>
<evidence type="ECO:0000256" key="11">
    <source>
        <dbReference type="SAM" id="MobiDB-lite"/>
    </source>
</evidence>
<dbReference type="InterPro" id="IPR013087">
    <property type="entry name" value="Znf_C2H2_type"/>
</dbReference>
<evidence type="ECO:0000259" key="12">
    <source>
        <dbReference type="PROSITE" id="PS50157"/>
    </source>
</evidence>
<feature type="domain" description="C2H2-type" evidence="12">
    <location>
        <begin position="292"/>
        <end position="321"/>
    </location>
</feature>
<dbReference type="OMA" id="LRTQPKG"/>
<dbReference type="FunFam" id="3.30.160.60:FF:000071">
    <property type="entry name" value="Putative zinc finger protein 143"/>
    <property type="match status" value="1"/>
</dbReference>
<dbReference type="FunFam" id="3.30.160.60:FF:000072">
    <property type="entry name" value="zinc finger protein 143 isoform X1"/>
    <property type="match status" value="1"/>
</dbReference>
<dbReference type="KEGG" id="spu:100890799"/>
<evidence type="ECO:0000256" key="4">
    <source>
        <dbReference type="ARBA" id="ARBA00022771"/>
    </source>
</evidence>
<evidence type="ECO:0000256" key="9">
    <source>
        <dbReference type="ARBA" id="ARBA00023242"/>
    </source>
</evidence>
<keyword evidence="6" id="KW-0805">Transcription regulation</keyword>
<evidence type="ECO:0000256" key="7">
    <source>
        <dbReference type="ARBA" id="ARBA00023125"/>
    </source>
</evidence>
<feature type="compositionally biased region" description="Polar residues" evidence="11">
    <location>
        <begin position="28"/>
        <end position="40"/>
    </location>
</feature>
<dbReference type="OrthoDB" id="6077919at2759"/>
<accession>A0A7M7P2T3</accession>
<feature type="compositionally biased region" description="Basic and acidic residues" evidence="11">
    <location>
        <begin position="1"/>
        <end position="13"/>
    </location>
</feature>
<proteinExistence type="predicted"/>
<dbReference type="GO" id="GO:0000978">
    <property type="term" value="F:RNA polymerase II cis-regulatory region sequence-specific DNA binding"/>
    <property type="evidence" value="ECO:0000318"/>
    <property type="project" value="GO_Central"/>
</dbReference>
<keyword evidence="3" id="KW-0677">Repeat</keyword>
<reference evidence="14" key="1">
    <citation type="submission" date="2015-02" db="EMBL/GenBank/DDBJ databases">
        <title>Genome sequencing for Strongylocentrotus purpuratus.</title>
        <authorList>
            <person name="Murali S."/>
            <person name="Liu Y."/>
            <person name="Vee V."/>
            <person name="English A."/>
            <person name="Wang M."/>
            <person name="Skinner E."/>
            <person name="Han Y."/>
            <person name="Muzny D.M."/>
            <person name="Worley K.C."/>
            <person name="Gibbs R.A."/>
        </authorList>
    </citation>
    <scope>NUCLEOTIDE SEQUENCE</scope>
</reference>